<dbReference type="GO" id="GO:0046503">
    <property type="term" value="P:glycerolipid catabolic process"/>
    <property type="evidence" value="ECO:0007669"/>
    <property type="project" value="TreeGrafter"/>
</dbReference>
<feature type="domain" description="AB hydrolase-1" evidence="1">
    <location>
        <begin position="57"/>
        <end position="279"/>
    </location>
</feature>
<dbReference type="Pfam" id="PF00561">
    <property type="entry name" value="Abhydrolase_1"/>
    <property type="match status" value="1"/>
</dbReference>
<proteinExistence type="predicted"/>
<evidence type="ECO:0000313" key="2">
    <source>
        <dbReference type="EMBL" id="RZT84426.1"/>
    </source>
</evidence>
<dbReference type="PRINTS" id="PR00111">
    <property type="entry name" value="ABHYDROLASE"/>
</dbReference>
<accession>A0A4Q7US24</accession>
<dbReference type="GO" id="GO:0004806">
    <property type="term" value="F:triacylglycerol lipase activity"/>
    <property type="evidence" value="ECO:0007669"/>
    <property type="project" value="TreeGrafter"/>
</dbReference>
<dbReference type="InterPro" id="IPR000073">
    <property type="entry name" value="AB_hydrolase_1"/>
</dbReference>
<dbReference type="Gene3D" id="3.40.50.1820">
    <property type="entry name" value="alpha/beta hydrolase"/>
    <property type="match status" value="1"/>
</dbReference>
<dbReference type="SUPFAM" id="SSF53474">
    <property type="entry name" value="alpha/beta-Hydrolases"/>
    <property type="match status" value="1"/>
</dbReference>
<name>A0A4Q7US24_PSEST</name>
<dbReference type="InterPro" id="IPR050471">
    <property type="entry name" value="AB_hydrolase"/>
</dbReference>
<evidence type="ECO:0000313" key="3">
    <source>
        <dbReference type="Proteomes" id="UP000291591"/>
    </source>
</evidence>
<dbReference type="AlphaFoldDB" id="A0A4Q7US24"/>
<dbReference type="InterPro" id="IPR029058">
    <property type="entry name" value="AB_hydrolase_fold"/>
</dbReference>
<keyword evidence="3" id="KW-1185">Reference proteome</keyword>
<protein>
    <submittedName>
        <fullName evidence="2">Pimeloyl-ACP methyl ester carboxylesterase</fullName>
    </submittedName>
</protein>
<organism evidence="2 3">
    <name type="scientific">Pseudonocardia sediminis</name>
    <dbReference type="NCBI Taxonomy" id="1397368"/>
    <lineage>
        <taxon>Bacteria</taxon>
        <taxon>Bacillati</taxon>
        <taxon>Actinomycetota</taxon>
        <taxon>Actinomycetes</taxon>
        <taxon>Pseudonocardiales</taxon>
        <taxon>Pseudonocardiaceae</taxon>
        <taxon>Pseudonocardia</taxon>
    </lineage>
</organism>
<dbReference type="PANTHER" id="PTHR43433">
    <property type="entry name" value="HYDROLASE, ALPHA/BETA FOLD FAMILY PROTEIN"/>
    <property type="match status" value="1"/>
</dbReference>
<dbReference type="Proteomes" id="UP000291591">
    <property type="component" value="Unassembled WGS sequence"/>
</dbReference>
<evidence type="ECO:0000259" key="1">
    <source>
        <dbReference type="Pfam" id="PF00561"/>
    </source>
</evidence>
<reference evidence="2 3" key="1">
    <citation type="submission" date="2019-02" db="EMBL/GenBank/DDBJ databases">
        <title>Sequencing the genomes of 1000 actinobacteria strains.</title>
        <authorList>
            <person name="Klenk H.-P."/>
        </authorList>
    </citation>
    <scope>NUCLEOTIDE SEQUENCE [LARGE SCALE GENOMIC DNA]</scope>
    <source>
        <strain evidence="2 3">DSM 45779</strain>
    </source>
</reference>
<dbReference type="EMBL" id="SHKL01000001">
    <property type="protein sequence ID" value="RZT84426.1"/>
    <property type="molecule type" value="Genomic_DNA"/>
</dbReference>
<dbReference type="RefSeq" id="WP_130289024.1">
    <property type="nucleotide sequence ID" value="NZ_SHKL01000001.1"/>
</dbReference>
<comment type="caution">
    <text evidence="2">The sequence shown here is derived from an EMBL/GenBank/DDBJ whole genome shotgun (WGS) entry which is preliminary data.</text>
</comment>
<dbReference type="PANTHER" id="PTHR43433:SF5">
    <property type="entry name" value="AB HYDROLASE-1 DOMAIN-CONTAINING PROTEIN"/>
    <property type="match status" value="1"/>
</dbReference>
<sequence length="305" mass="32920">MEREVEVEPGVHLWVQDLPAFSASPAAHAFPALHAVAHRAAEPVLLIADADRPGPAWPDALVDLLRARHRVIRYDHRDTGRSTHAYDEHPYDLADLAGDAVTVLDACDVGRAHVVGMGLGGTLAQLLLLDHPDRLAGAALLGSTALEGTDDPPLPRPARDVLRMWQEMTDPRDERGELAWRVEYRRRLHGDGLPFDGLEIRTLEQDLIAHAGRSDALAVHAQADPEGLDRGDELPGITVPTLVVEAPEDPVHPPPHAEHLAARIGPAAHLVRIPGMGHALPSSVLEPLAELLIDHAASAEGALRR</sequence>
<dbReference type="OrthoDB" id="8957634at2"/>
<gene>
    <name evidence="2" type="ORF">EV383_1267</name>
</gene>